<evidence type="ECO:0000256" key="1">
    <source>
        <dbReference type="ARBA" id="ARBA00004651"/>
    </source>
</evidence>
<evidence type="ECO:0000256" key="4">
    <source>
        <dbReference type="ARBA" id="ARBA00022692"/>
    </source>
</evidence>
<proteinExistence type="inferred from homology"/>
<comment type="subcellular location">
    <subcellularLocation>
        <location evidence="1">Cell membrane</location>
        <topology evidence="1">Multi-pass membrane protein</topology>
    </subcellularLocation>
</comment>
<dbReference type="Pfam" id="PF04239">
    <property type="entry name" value="DUF421"/>
    <property type="match status" value="1"/>
</dbReference>
<dbReference type="InterPro" id="IPR007353">
    <property type="entry name" value="DUF421"/>
</dbReference>
<name>A0A4Q2IPI7_9SPHN</name>
<dbReference type="Proteomes" id="UP000292347">
    <property type="component" value="Unassembled WGS sequence"/>
</dbReference>
<evidence type="ECO:0000256" key="6">
    <source>
        <dbReference type="ARBA" id="ARBA00023136"/>
    </source>
</evidence>
<sequence length="168" mass="17655">MLFDSWQGLGRVLLVGALAYVALVAILRISGKRTLAKMNAFDLVVTVALGSTLATILLSKDVALAEGVLAFALLAALQFVVAWSSGRSRAVEQLAKAEPRVLLADGRFRDDALASERVTRDEVRAAVRGAGFGDLTRLAAVVLETDGSLSVIAATRAGDRAALPRHDG</sequence>
<accession>A0A4Q2IPI7</accession>
<evidence type="ECO:0000313" key="10">
    <source>
        <dbReference type="Proteomes" id="UP000292347"/>
    </source>
</evidence>
<dbReference type="InterPro" id="IPR048454">
    <property type="entry name" value="YetF_N"/>
</dbReference>
<evidence type="ECO:0000259" key="8">
    <source>
        <dbReference type="Pfam" id="PF20730"/>
    </source>
</evidence>
<gene>
    <name evidence="9" type="ORF">EO081_16580</name>
</gene>
<dbReference type="AlphaFoldDB" id="A0A4Q2IPI7"/>
<dbReference type="Pfam" id="PF20730">
    <property type="entry name" value="YetF_N"/>
    <property type="match status" value="1"/>
</dbReference>
<keyword evidence="4" id="KW-0812">Transmembrane</keyword>
<evidence type="ECO:0000256" key="3">
    <source>
        <dbReference type="ARBA" id="ARBA00022475"/>
    </source>
</evidence>
<dbReference type="OrthoDB" id="9793799at2"/>
<dbReference type="RefSeq" id="WP_129343540.1">
    <property type="nucleotide sequence ID" value="NZ_JACIDD010000004.1"/>
</dbReference>
<evidence type="ECO:0000259" key="7">
    <source>
        <dbReference type="Pfam" id="PF04239"/>
    </source>
</evidence>
<keyword evidence="5" id="KW-1133">Transmembrane helix</keyword>
<keyword evidence="6" id="KW-0472">Membrane</keyword>
<feature type="domain" description="YetF-like N-terminal transmembrane" evidence="8">
    <location>
        <begin position="18"/>
        <end position="82"/>
    </location>
</feature>
<keyword evidence="3" id="KW-1003">Cell membrane</keyword>
<dbReference type="GO" id="GO:0005886">
    <property type="term" value="C:plasma membrane"/>
    <property type="evidence" value="ECO:0007669"/>
    <property type="project" value="UniProtKB-SubCell"/>
</dbReference>
<dbReference type="PANTHER" id="PTHR34582:SF6">
    <property type="entry name" value="UPF0702 TRANSMEMBRANE PROTEIN YCAP"/>
    <property type="match status" value="1"/>
</dbReference>
<evidence type="ECO:0000313" key="9">
    <source>
        <dbReference type="EMBL" id="RXZ29953.1"/>
    </source>
</evidence>
<keyword evidence="10" id="KW-1185">Reference proteome</keyword>
<reference evidence="9 10" key="1">
    <citation type="submission" date="2019-01" db="EMBL/GenBank/DDBJ databases">
        <title>Sphingomonas mucosissima sp. nov. and Sphingomonas desiccabilis sp. nov., from biological soil crusts in the Colorado Plateau, USA.</title>
        <authorList>
            <person name="Zhu D."/>
        </authorList>
    </citation>
    <scope>NUCLEOTIDE SEQUENCE [LARGE SCALE GENOMIC DNA]</scope>
    <source>
        <strain evidence="9 10">CP1D</strain>
    </source>
</reference>
<evidence type="ECO:0000256" key="5">
    <source>
        <dbReference type="ARBA" id="ARBA00022989"/>
    </source>
</evidence>
<comment type="caution">
    <text evidence="9">The sequence shown here is derived from an EMBL/GenBank/DDBJ whole genome shotgun (WGS) entry which is preliminary data.</text>
</comment>
<dbReference type="PANTHER" id="PTHR34582">
    <property type="entry name" value="UPF0702 TRANSMEMBRANE PROTEIN YCAP"/>
    <property type="match status" value="1"/>
</dbReference>
<evidence type="ECO:0000256" key="2">
    <source>
        <dbReference type="ARBA" id="ARBA00006448"/>
    </source>
</evidence>
<dbReference type="EMBL" id="SDPT01000004">
    <property type="protein sequence ID" value="RXZ29953.1"/>
    <property type="molecule type" value="Genomic_DNA"/>
</dbReference>
<dbReference type="InterPro" id="IPR023090">
    <property type="entry name" value="UPF0702_alpha/beta_dom_sf"/>
</dbReference>
<dbReference type="Gene3D" id="3.30.240.20">
    <property type="entry name" value="bsu07140 like domains"/>
    <property type="match status" value="1"/>
</dbReference>
<organism evidence="9 10">
    <name type="scientific">Sphingomonas desiccabilis</name>
    <dbReference type="NCBI Taxonomy" id="429134"/>
    <lineage>
        <taxon>Bacteria</taxon>
        <taxon>Pseudomonadati</taxon>
        <taxon>Pseudomonadota</taxon>
        <taxon>Alphaproteobacteria</taxon>
        <taxon>Sphingomonadales</taxon>
        <taxon>Sphingomonadaceae</taxon>
        <taxon>Sphingomonas</taxon>
    </lineage>
</organism>
<comment type="similarity">
    <text evidence="2">Belongs to the UPF0702 family.</text>
</comment>
<protein>
    <submittedName>
        <fullName evidence="9">DUF421 domain-containing protein</fullName>
    </submittedName>
</protein>
<feature type="domain" description="YetF C-terminal" evidence="7">
    <location>
        <begin position="87"/>
        <end position="156"/>
    </location>
</feature>